<dbReference type="InterPro" id="IPR005000">
    <property type="entry name" value="Aldolase/citrate-lyase_domain"/>
</dbReference>
<dbReference type="EMBL" id="VDGG01000026">
    <property type="protein sequence ID" value="TQR12796.1"/>
    <property type="molecule type" value="Genomic_DNA"/>
</dbReference>
<keyword evidence="6" id="KW-1185">Reference proteome</keyword>
<dbReference type="AlphaFoldDB" id="A0A544T5S9"/>
<evidence type="ECO:0000313" key="5">
    <source>
        <dbReference type="EMBL" id="TQR12796.1"/>
    </source>
</evidence>
<name>A0A544T5S9_9BACI</name>
<organism evidence="5 6">
    <name type="scientific">Psychrobacillus soli</name>
    <dbReference type="NCBI Taxonomy" id="1543965"/>
    <lineage>
        <taxon>Bacteria</taxon>
        <taxon>Bacillati</taxon>
        <taxon>Bacillota</taxon>
        <taxon>Bacilli</taxon>
        <taxon>Bacillales</taxon>
        <taxon>Bacillaceae</taxon>
        <taxon>Psychrobacillus</taxon>
    </lineage>
</organism>
<dbReference type="GO" id="GO:0046872">
    <property type="term" value="F:metal ion binding"/>
    <property type="evidence" value="ECO:0007669"/>
    <property type="project" value="UniProtKB-KW"/>
</dbReference>
<dbReference type="PANTHER" id="PTHR30502">
    <property type="entry name" value="2-KETO-3-DEOXY-L-RHAMNONATE ALDOLASE"/>
    <property type="match status" value="1"/>
</dbReference>
<evidence type="ECO:0000256" key="1">
    <source>
        <dbReference type="ARBA" id="ARBA00005568"/>
    </source>
</evidence>
<evidence type="ECO:0000259" key="4">
    <source>
        <dbReference type="Pfam" id="PF03328"/>
    </source>
</evidence>
<comment type="similarity">
    <text evidence="1">Belongs to the HpcH/HpaI aldolase family.</text>
</comment>
<sequence>MMLNENIKRSFKTSLEKGRPQLGTFVKINSPEMIELLGMAGFDFIIIDMEHTTLAFHQVEQMVRVADLHKMSTIIRLPDSSRSSILRALDLGATGIQVPQIEDADEVKEIVDKSKYHPQGSRGLTFAHRAAKFGNTPANYLEEENLATTIAVHIETVGAFENVEQICEVEALDVVFIGPLDLSVSLGLDANYIDGNLAEPVMKIVDACRENNKIPGIAVSNEEQYQFAIKNDIPYIVWSSDVALFKQAIDSVVRLVK</sequence>
<keyword evidence="2" id="KW-0479">Metal-binding</keyword>
<dbReference type="Proteomes" id="UP000318937">
    <property type="component" value="Unassembled WGS sequence"/>
</dbReference>
<dbReference type="PANTHER" id="PTHR30502:SF0">
    <property type="entry name" value="PHOSPHOENOLPYRUVATE CARBOXYLASE FAMILY PROTEIN"/>
    <property type="match status" value="1"/>
</dbReference>
<feature type="domain" description="HpcH/HpaI aldolase/citrate lyase" evidence="4">
    <location>
        <begin position="21"/>
        <end position="214"/>
    </location>
</feature>
<gene>
    <name evidence="5" type="ORF">FG383_13040</name>
</gene>
<evidence type="ECO:0000256" key="3">
    <source>
        <dbReference type="ARBA" id="ARBA00023239"/>
    </source>
</evidence>
<dbReference type="InterPro" id="IPR050251">
    <property type="entry name" value="HpcH-HpaI_aldolase"/>
</dbReference>
<protein>
    <recommendedName>
        <fullName evidence="4">HpcH/HpaI aldolase/citrate lyase domain-containing protein</fullName>
    </recommendedName>
</protein>
<comment type="caution">
    <text evidence="5">The sequence shown here is derived from an EMBL/GenBank/DDBJ whole genome shotgun (WGS) entry which is preliminary data.</text>
</comment>
<reference evidence="5 6" key="1">
    <citation type="submission" date="2019-05" db="EMBL/GenBank/DDBJ databases">
        <title>Psychrobacillus vulpis sp. nov., a new species isolated from feces of a red fox that inhabits in The Tablas de Daimiel Natural Park, Albacete, Spain.</title>
        <authorList>
            <person name="Rodriguez M."/>
            <person name="Reina J.C."/>
            <person name="Bejar V."/>
            <person name="Llamas I."/>
        </authorList>
    </citation>
    <scope>NUCLEOTIDE SEQUENCE [LARGE SCALE GENOMIC DNA]</scope>
    <source>
        <strain evidence="5 6">NHI-2</strain>
    </source>
</reference>
<dbReference type="InterPro" id="IPR040442">
    <property type="entry name" value="Pyrv_kinase-like_dom_sf"/>
</dbReference>
<dbReference type="Pfam" id="PF03328">
    <property type="entry name" value="HpcH_HpaI"/>
    <property type="match status" value="1"/>
</dbReference>
<dbReference type="Gene3D" id="3.20.20.60">
    <property type="entry name" value="Phosphoenolpyruvate-binding domains"/>
    <property type="match status" value="1"/>
</dbReference>
<evidence type="ECO:0000313" key="6">
    <source>
        <dbReference type="Proteomes" id="UP000318937"/>
    </source>
</evidence>
<dbReference type="InterPro" id="IPR015813">
    <property type="entry name" value="Pyrv/PenolPyrv_kinase-like_dom"/>
</dbReference>
<dbReference type="GO" id="GO:0016832">
    <property type="term" value="F:aldehyde-lyase activity"/>
    <property type="evidence" value="ECO:0007669"/>
    <property type="project" value="TreeGrafter"/>
</dbReference>
<dbReference type="SUPFAM" id="SSF51621">
    <property type="entry name" value="Phosphoenolpyruvate/pyruvate domain"/>
    <property type="match status" value="1"/>
</dbReference>
<proteinExistence type="inferred from homology"/>
<dbReference type="RefSeq" id="WP_142607830.1">
    <property type="nucleotide sequence ID" value="NZ_VDGG01000026.1"/>
</dbReference>
<evidence type="ECO:0000256" key="2">
    <source>
        <dbReference type="ARBA" id="ARBA00022723"/>
    </source>
</evidence>
<accession>A0A544T5S9</accession>
<keyword evidence="3" id="KW-0456">Lyase</keyword>
<dbReference type="GO" id="GO:0005737">
    <property type="term" value="C:cytoplasm"/>
    <property type="evidence" value="ECO:0007669"/>
    <property type="project" value="TreeGrafter"/>
</dbReference>
<dbReference type="OrthoDB" id="86160at2"/>